<dbReference type="EMBL" id="CP070969">
    <property type="protein sequence ID" value="QSF43429.1"/>
    <property type="molecule type" value="Genomic_DNA"/>
</dbReference>
<dbReference type="PROSITE" id="PS51257">
    <property type="entry name" value="PROKAR_LIPOPROTEIN"/>
    <property type="match status" value="1"/>
</dbReference>
<evidence type="ECO:0008006" key="3">
    <source>
        <dbReference type="Google" id="ProtNLM"/>
    </source>
</evidence>
<dbReference type="Proteomes" id="UP000663452">
    <property type="component" value="Chromosome"/>
</dbReference>
<evidence type="ECO:0000313" key="1">
    <source>
        <dbReference type="EMBL" id="QSF43429.1"/>
    </source>
</evidence>
<sequence length="124" mass="14162">MKLKHLLILLIVFLTACGKDEPYKFEVGDKVIVTDVIWAADTIDNSDKLILLMQDESLSDAEINDITVKMMDEGHITPLNKGEILRVVSMKYVDENEKASQVRVYSEGWNKEMYAGYAYLQKTD</sequence>
<dbReference type="RefSeq" id="WP_206101062.1">
    <property type="nucleotide sequence ID" value="NZ_CP070969.1"/>
</dbReference>
<gene>
    <name evidence="1" type="ORF">JRJ22_19385</name>
</gene>
<organism evidence="1 2">
    <name type="scientific">Paenibacillus tianjinensis</name>
    <dbReference type="NCBI Taxonomy" id="2810347"/>
    <lineage>
        <taxon>Bacteria</taxon>
        <taxon>Bacillati</taxon>
        <taxon>Bacillota</taxon>
        <taxon>Bacilli</taxon>
        <taxon>Bacillales</taxon>
        <taxon>Paenibacillaceae</taxon>
        <taxon>Paenibacillus</taxon>
    </lineage>
</organism>
<keyword evidence="2" id="KW-1185">Reference proteome</keyword>
<evidence type="ECO:0000313" key="2">
    <source>
        <dbReference type="Proteomes" id="UP000663452"/>
    </source>
</evidence>
<proteinExistence type="predicted"/>
<name>A0ABX7L8R6_9BACL</name>
<protein>
    <recommendedName>
        <fullName evidence="3">DUF3221 domain-containing protein</fullName>
    </recommendedName>
</protein>
<accession>A0ABX7L8R6</accession>
<reference evidence="1 2" key="1">
    <citation type="submission" date="2021-02" db="EMBL/GenBank/DDBJ databases">
        <title>Paenibacillus tianjinensis sp. nov.</title>
        <authorList>
            <person name="Liu H."/>
        </authorList>
    </citation>
    <scope>NUCLEOTIDE SEQUENCE [LARGE SCALE GENOMIC DNA]</scope>
    <source>
        <strain evidence="1 2">TB2019</strain>
    </source>
</reference>